<evidence type="ECO:0000313" key="2">
    <source>
        <dbReference type="EMBL" id="KAF2136010.1"/>
    </source>
</evidence>
<evidence type="ECO:0000256" key="1">
    <source>
        <dbReference type="SAM" id="MobiDB-lite"/>
    </source>
</evidence>
<dbReference type="Proteomes" id="UP000799438">
    <property type="component" value="Unassembled WGS sequence"/>
</dbReference>
<dbReference type="AlphaFoldDB" id="A0A6A6AWB8"/>
<gene>
    <name evidence="2" type="ORF">K452DRAFT_149722</name>
</gene>
<accession>A0A6A6AWB8</accession>
<evidence type="ECO:0000313" key="3">
    <source>
        <dbReference type="Proteomes" id="UP000799438"/>
    </source>
</evidence>
<dbReference type="EMBL" id="ML995539">
    <property type="protein sequence ID" value="KAF2136010.1"/>
    <property type="molecule type" value="Genomic_DNA"/>
</dbReference>
<reference evidence="2" key="1">
    <citation type="journal article" date="2020" name="Stud. Mycol.">
        <title>101 Dothideomycetes genomes: a test case for predicting lifestyles and emergence of pathogens.</title>
        <authorList>
            <person name="Haridas S."/>
            <person name="Albert R."/>
            <person name="Binder M."/>
            <person name="Bloem J."/>
            <person name="Labutti K."/>
            <person name="Salamov A."/>
            <person name="Andreopoulos B."/>
            <person name="Baker S."/>
            <person name="Barry K."/>
            <person name="Bills G."/>
            <person name="Bluhm B."/>
            <person name="Cannon C."/>
            <person name="Castanera R."/>
            <person name="Culley D."/>
            <person name="Daum C."/>
            <person name="Ezra D."/>
            <person name="Gonzalez J."/>
            <person name="Henrissat B."/>
            <person name="Kuo A."/>
            <person name="Liang C."/>
            <person name="Lipzen A."/>
            <person name="Lutzoni F."/>
            <person name="Magnuson J."/>
            <person name="Mondo S."/>
            <person name="Nolan M."/>
            <person name="Ohm R."/>
            <person name="Pangilinan J."/>
            <person name="Park H.-J."/>
            <person name="Ramirez L."/>
            <person name="Alfaro M."/>
            <person name="Sun H."/>
            <person name="Tritt A."/>
            <person name="Yoshinaga Y."/>
            <person name="Zwiers L.-H."/>
            <person name="Turgeon B."/>
            <person name="Goodwin S."/>
            <person name="Spatafora J."/>
            <person name="Crous P."/>
            <person name="Grigoriev I."/>
        </authorList>
    </citation>
    <scope>NUCLEOTIDE SEQUENCE</scope>
    <source>
        <strain evidence="2">CBS 121167</strain>
    </source>
</reference>
<protein>
    <submittedName>
        <fullName evidence="2">Uncharacterized protein</fullName>
    </submittedName>
</protein>
<keyword evidence="3" id="KW-1185">Reference proteome</keyword>
<feature type="region of interest" description="Disordered" evidence="1">
    <location>
        <begin position="1"/>
        <end position="23"/>
    </location>
</feature>
<name>A0A6A6AWB8_9PEZI</name>
<dbReference type="GeneID" id="54293018"/>
<sequence>MVAVSTPTSHNLMQQGSNTNIHNTAQQPKSLLFTMNRISAWFDSHPLNPDGYDFDHHIYQRPSKRRCLGGSGIASRKHYAAKAAPTSTRRVWITYAMRLLPSASNRSAPPVRIRHMYNSWCGCGRSSRVCGSLYRRLSRGPYYYWWLCKGTSGSYYSLKWWIADA</sequence>
<organism evidence="2 3">
    <name type="scientific">Aplosporella prunicola CBS 121167</name>
    <dbReference type="NCBI Taxonomy" id="1176127"/>
    <lineage>
        <taxon>Eukaryota</taxon>
        <taxon>Fungi</taxon>
        <taxon>Dikarya</taxon>
        <taxon>Ascomycota</taxon>
        <taxon>Pezizomycotina</taxon>
        <taxon>Dothideomycetes</taxon>
        <taxon>Dothideomycetes incertae sedis</taxon>
        <taxon>Botryosphaeriales</taxon>
        <taxon>Aplosporellaceae</taxon>
        <taxon>Aplosporella</taxon>
    </lineage>
</organism>
<proteinExistence type="predicted"/>
<dbReference type="RefSeq" id="XP_033391728.1">
    <property type="nucleotide sequence ID" value="XM_033535524.1"/>
</dbReference>